<keyword evidence="2" id="KW-0378">Hydrolase</keyword>
<dbReference type="PROSITE" id="PS51192">
    <property type="entry name" value="HELICASE_ATP_BIND_1"/>
    <property type="match status" value="1"/>
</dbReference>
<dbReference type="Gene3D" id="3.40.50.10810">
    <property type="entry name" value="Tandem AAA-ATPase domain"/>
    <property type="match status" value="2"/>
</dbReference>
<organism evidence="7 8">
    <name type="scientific">Lentinula raphanica</name>
    <dbReference type="NCBI Taxonomy" id="153919"/>
    <lineage>
        <taxon>Eukaryota</taxon>
        <taxon>Fungi</taxon>
        <taxon>Dikarya</taxon>
        <taxon>Basidiomycota</taxon>
        <taxon>Agaricomycotina</taxon>
        <taxon>Agaricomycetes</taxon>
        <taxon>Agaricomycetidae</taxon>
        <taxon>Agaricales</taxon>
        <taxon>Marasmiineae</taxon>
        <taxon>Omphalotaceae</taxon>
        <taxon>Lentinula</taxon>
    </lineage>
</organism>
<evidence type="ECO:0000256" key="1">
    <source>
        <dbReference type="ARBA" id="ARBA00022741"/>
    </source>
</evidence>
<comment type="caution">
    <text evidence="7">The sequence shown here is derived from an EMBL/GenBank/DDBJ whole genome shotgun (WGS) entry which is preliminary data.</text>
</comment>
<dbReference type="SMART" id="SM00490">
    <property type="entry name" value="HELICc"/>
    <property type="match status" value="1"/>
</dbReference>
<feature type="compositionally biased region" description="Low complexity" evidence="4">
    <location>
        <begin position="357"/>
        <end position="378"/>
    </location>
</feature>
<feature type="domain" description="Helicase C-terminal" evidence="6">
    <location>
        <begin position="644"/>
        <end position="809"/>
    </location>
</feature>
<dbReference type="PANTHER" id="PTHR45626">
    <property type="entry name" value="TRANSCRIPTION TERMINATION FACTOR 2-RELATED"/>
    <property type="match status" value="1"/>
</dbReference>
<dbReference type="AlphaFoldDB" id="A0AA38P9Q0"/>
<dbReference type="InterPro" id="IPR000330">
    <property type="entry name" value="SNF2_N"/>
</dbReference>
<accession>A0AA38P9Q0</accession>
<dbReference type="PROSITE" id="PS51194">
    <property type="entry name" value="HELICASE_CTER"/>
    <property type="match status" value="1"/>
</dbReference>
<keyword evidence="8" id="KW-1185">Reference proteome</keyword>
<sequence length="816" mass="92665">MKPQSNGYKKIYPDLPVRSENVPQNSSTLKPSISVRNPQTPNGPQRKPTVFPTSFSDDTKPYAVSTPPEQTAFRTILPSSPKLIKTHRRQSGSLSSISPKPNLTQAKPRSQYTGKVEEVDDSFKGQPSRISGCRKSEPSANGLAADIQRLNLNELPNTPSKRKPRQSEPAQTYGSSPSQSSSNHKRTPKPTVDPTSSTDSGKPTYALFNLSRSHDYPLSDTTLEYSDYRLKPHQAYARLVMAEMERNGRRGGILADEMGLGKTLEMLVRIKDDKLNAIKRGEDIGPTLVVGPKSILLQWQEEIRRTFCHDERLRCIIYHGSDRGKRFSEILGETDIVLTTYGILKNDYDLSLKDPATDSTDTTTDNTDTATPNKTATPGKKSTLNKKATPNEKATPANLFRLIWRRLVLDEAHEIRNPEAKKTFAALAVKAVLVWCLTGTPIQNRLLDLYSFFHLLGIEDFSDLQWYKDNIEGSKKKPPYTPNPGGQVKLKELLEKVMLRRLKSDRVNGSPILELPELRINILDCQFSPPERRFYIALETRMRHIIEELSRQLDEGDIHFYTTAWVILLRLRQACLHPALLVKERQVEQDVEDAGSKEKRRDVSQTDDKCPLCRRTTVSASHKRECQELIDMAKIFRRSLASMKIKITLEILREIRARPGSEKTIIFSQFTSMLDILQPFLERQGIRFSRLDGTMDMKNRQEHLKNLKEMPRVTVILVSLMAGGVGLNLTECNNVILFDLWWNPAVEEQAFARAHRMGQTKPVNVYKLVTQNTVEGRIMELQDAKRKIATETLDRNEVDNMQSLSKEQLLHLMSGR</sequence>
<dbReference type="CDD" id="cd18008">
    <property type="entry name" value="DEXDc_SHPRH-like"/>
    <property type="match status" value="1"/>
</dbReference>
<evidence type="ECO:0000313" key="7">
    <source>
        <dbReference type="EMBL" id="KAJ3838626.1"/>
    </source>
</evidence>
<proteinExistence type="predicted"/>
<dbReference type="GO" id="GO:0008094">
    <property type="term" value="F:ATP-dependent activity, acting on DNA"/>
    <property type="evidence" value="ECO:0007669"/>
    <property type="project" value="TreeGrafter"/>
</dbReference>
<dbReference type="Pfam" id="PF00176">
    <property type="entry name" value="SNF2-rel_dom"/>
    <property type="match status" value="1"/>
</dbReference>
<feature type="domain" description="Helicase ATP-binding" evidence="5">
    <location>
        <begin position="243"/>
        <end position="459"/>
    </location>
</feature>
<dbReference type="InterPro" id="IPR001650">
    <property type="entry name" value="Helicase_C-like"/>
</dbReference>
<evidence type="ECO:0000256" key="3">
    <source>
        <dbReference type="ARBA" id="ARBA00022840"/>
    </source>
</evidence>
<dbReference type="GO" id="GO:0005524">
    <property type="term" value="F:ATP binding"/>
    <property type="evidence" value="ECO:0007669"/>
    <property type="project" value="UniProtKB-KW"/>
</dbReference>
<dbReference type="EMBL" id="MU806172">
    <property type="protein sequence ID" value="KAJ3838626.1"/>
    <property type="molecule type" value="Genomic_DNA"/>
</dbReference>
<keyword evidence="1" id="KW-0547">Nucleotide-binding</keyword>
<feature type="compositionally biased region" description="Polar residues" evidence="4">
    <location>
        <begin position="91"/>
        <end position="113"/>
    </location>
</feature>
<evidence type="ECO:0000313" key="8">
    <source>
        <dbReference type="Proteomes" id="UP001163846"/>
    </source>
</evidence>
<dbReference type="GO" id="GO:0006281">
    <property type="term" value="P:DNA repair"/>
    <property type="evidence" value="ECO:0007669"/>
    <property type="project" value="TreeGrafter"/>
</dbReference>
<feature type="region of interest" description="Disordered" evidence="4">
    <location>
        <begin position="152"/>
        <end position="205"/>
    </location>
</feature>
<dbReference type="InterPro" id="IPR014001">
    <property type="entry name" value="Helicase_ATP-bd"/>
</dbReference>
<feature type="compositionally biased region" description="Polar residues" evidence="4">
    <location>
        <begin position="21"/>
        <end position="43"/>
    </location>
</feature>
<feature type="region of interest" description="Disordered" evidence="4">
    <location>
        <begin position="1"/>
        <end position="139"/>
    </location>
</feature>
<dbReference type="SUPFAM" id="SSF52540">
    <property type="entry name" value="P-loop containing nucleoside triphosphate hydrolases"/>
    <property type="match status" value="2"/>
</dbReference>
<feature type="region of interest" description="Disordered" evidence="4">
    <location>
        <begin position="355"/>
        <end position="390"/>
    </location>
</feature>
<evidence type="ECO:0000259" key="5">
    <source>
        <dbReference type="PROSITE" id="PS51192"/>
    </source>
</evidence>
<dbReference type="Gene3D" id="3.40.50.300">
    <property type="entry name" value="P-loop containing nucleotide triphosphate hydrolases"/>
    <property type="match status" value="1"/>
</dbReference>
<protein>
    <submittedName>
        <fullName evidence="7">SNF2 family N-terminal domain-containing protein</fullName>
    </submittedName>
</protein>
<evidence type="ECO:0000256" key="2">
    <source>
        <dbReference type="ARBA" id="ARBA00022801"/>
    </source>
</evidence>
<dbReference type="InterPro" id="IPR049730">
    <property type="entry name" value="SNF2/RAD54-like_C"/>
</dbReference>
<dbReference type="GO" id="GO:0016787">
    <property type="term" value="F:hydrolase activity"/>
    <property type="evidence" value="ECO:0007669"/>
    <property type="project" value="UniProtKB-KW"/>
</dbReference>
<dbReference type="CDD" id="cd18793">
    <property type="entry name" value="SF2_C_SNF"/>
    <property type="match status" value="1"/>
</dbReference>
<name>A0AA38P9Q0_9AGAR</name>
<dbReference type="InterPro" id="IPR027417">
    <property type="entry name" value="P-loop_NTPase"/>
</dbReference>
<keyword evidence="3" id="KW-0067">ATP-binding</keyword>
<dbReference type="Proteomes" id="UP001163846">
    <property type="component" value="Unassembled WGS sequence"/>
</dbReference>
<dbReference type="GO" id="GO:0005634">
    <property type="term" value="C:nucleus"/>
    <property type="evidence" value="ECO:0007669"/>
    <property type="project" value="TreeGrafter"/>
</dbReference>
<gene>
    <name evidence="7" type="ORF">F5878DRAFT_619040</name>
</gene>
<dbReference type="Pfam" id="PF00271">
    <property type="entry name" value="Helicase_C"/>
    <property type="match status" value="1"/>
</dbReference>
<dbReference type="SMART" id="SM00487">
    <property type="entry name" value="DEXDc"/>
    <property type="match status" value="1"/>
</dbReference>
<evidence type="ECO:0000259" key="6">
    <source>
        <dbReference type="PROSITE" id="PS51194"/>
    </source>
</evidence>
<dbReference type="InterPro" id="IPR050628">
    <property type="entry name" value="SNF2_RAD54_helicase_TF"/>
</dbReference>
<evidence type="ECO:0000256" key="4">
    <source>
        <dbReference type="SAM" id="MobiDB-lite"/>
    </source>
</evidence>
<reference evidence="7" key="1">
    <citation type="submission" date="2022-08" db="EMBL/GenBank/DDBJ databases">
        <authorList>
            <consortium name="DOE Joint Genome Institute"/>
            <person name="Min B."/>
            <person name="Riley R."/>
            <person name="Sierra-Patev S."/>
            <person name="Naranjo-Ortiz M."/>
            <person name="Looney B."/>
            <person name="Konkel Z."/>
            <person name="Slot J.C."/>
            <person name="Sakamoto Y."/>
            <person name="Steenwyk J.L."/>
            <person name="Rokas A."/>
            <person name="Carro J."/>
            <person name="Camarero S."/>
            <person name="Ferreira P."/>
            <person name="Molpeceres G."/>
            <person name="Ruiz-Duenas F.J."/>
            <person name="Serrano A."/>
            <person name="Henrissat B."/>
            <person name="Drula E."/>
            <person name="Hughes K.W."/>
            <person name="Mata J.L."/>
            <person name="Ishikawa N.K."/>
            <person name="Vargas-Isla R."/>
            <person name="Ushijima S."/>
            <person name="Smith C.A."/>
            <person name="Ahrendt S."/>
            <person name="Andreopoulos W."/>
            <person name="He G."/>
            <person name="Labutti K."/>
            <person name="Lipzen A."/>
            <person name="Ng V."/>
            <person name="Sandor L."/>
            <person name="Barry K."/>
            <person name="Martinez A.T."/>
            <person name="Xiao Y."/>
            <person name="Gibbons J.G."/>
            <person name="Terashima K."/>
            <person name="Hibbett D.S."/>
            <person name="Grigoriev I.V."/>
        </authorList>
    </citation>
    <scope>NUCLEOTIDE SEQUENCE</scope>
    <source>
        <strain evidence="7">TFB9207</strain>
    </source>
</reference>
<dbReference type="InterPro" id="IPR038718">
    <property type="entry name" value="SNF2-like_sf"/>
</dbReference>